<feature type="transmembrane region" description="Helical" evidence="8">
    <location>
        <begin position="528"/>
        <end position="552"/>
    </location>
</feature>
<feature type="transmembrane region" description="Helical" evidence="8">
    <location>
        <begin position="100"/>
        <end position="118"/>
    </location>
</feature>
<dbReference type="PROSITE" id="PS01303">
    <property type="entry name" value="BCCT"/>
    <property type="match status" value="1"/>
</dbReference>
<evidence type="ECO:0000256" key="4">
    <source>
        <dbReference type="ARBA" id="ARBA00022692"/>
    </source>
</evidence>
<evidence type="ECO:0000256" key="1">
    <source>
        <dbReference type="ARBA" id="ARBA00004651"/>
    </source>
</evidence>
<evidence type="ECO:0000256" key="7">
    <source>
        <dbReference type="SAM" id="MobiDB-lite"/>
    </source>
</evidence>
<dbReference type="PATRIC" id="fig|1324957.4.peg.3008"/>
<evidence type="ECO:0000256" key="6">
    <source>
        <dbReference type="ARBA" id="ARBA00023136"/>
    </source>
</evidence>
<keyword evidence="6 8" id="KW-0472">Membrane</keyword>
<dbReference type="eggNOG" id="arCOG04540">
    <property type="taxonomic scope" value="Archaea"/>
</dbReference>
<dbReference type="GO" id="GO:0022857">
    <property type="term" value="F:transmembrane transporter activity"/>
    <property type="evidence" value="ECO:0007669"/>
    <property type="project" value="InterPro"/>
</dbReference>
<dbReference type="InterPro" id="IPR018093">
    <property type="entry name" value="BCCT_CS"/>
</dbReference>
<feature type="transmembrane region" description="Helical" evidence="8">
    <location>
        <begin position="504"/>
        <end position="522"/>
    </location>
</feature>
<evidence type="ECO:0000313" key="10">
    <source>
        <dbReference type="Proteomes" id="UP000017840"/>
    </source>
</evidence>
<feature type="region of interest" description="Disordered" evidence="7">
    <location>
        <begin position="1"/>
        <end position="22"/>
    </location>
</feature>
<protein>
    <submittedName>
        <fullName evidence="9">Glycine betaine transporter</fullName>
    </submittedName>
</protein>
<organism evidence="9 10">
    <name type="scientific">Candidatus Halobonum tyrrellensis G22</name>
    <dbReference type="NCBI Taxonomy" id="1324957"/>
    <lineage>
        <taxon>Archaea</taxon>
        <taxon>Methanobacteriati</taxon>
        <taxon>Methanobacteriota</taxon>
        <taxon>Stenosarchaea group</taxon>
        <taxon>Halobacteria</taxon>
        <taxon>Halobacteriales</taxon>
        <taxon>Haloferacaceae</taxon>
        <taxon>Candidatus Halobonum</taxon>
    </lineage>
</organism>
<dbReference type="GO" id="GO:0005886">
    <property type="term" value="C:plasma membrane"/>
    <property type="evidence" value="ECO:0007669"/>
    <property type="project" value="UniProtKB-SubCell"/>
</dbReference>
<keyword evidence="2" id="KW-0813">Transport</keyword>
<reference evidence="9 10" key="1">
    <citation type="journal article" date="2013" name="Genome Announc.">
        <title>Draft Genome Sequence of 'Candidatus Halobonum tyrrellensis' Strain G22, Isolated from the Hypersaline Waters of Lake Tyrrell, Australia.</title>
        <authorList>
            <person name="Ugalde J.A."/>
            <person name="Narasingarao P."/>
            <person name="Kuo S."/>
            <person name="Podell S."/>
            <person name="Allen E.E."/>
        </authorList>
    </citation>
    <scope>NUCLEOTIDE SEQUENCE [LARGE SCALE GENOMIC DNA]</scope>
    <source>
        <strain evidence="9 10">G22</strain>
    </source>
</reference>
<proteinExistence type="predicted"/>
<name>V4HHM1_9EURY</name>
<dbReference type="Proteomes" id="UP000017840">
    <property type="component" value="Unassembled WGS sequence"/>
</dbReference>
<keyword evidence="10" id="KW-1185">Reference proteome</keyword>
<comment type="caution">
    <text evidence="9">The sequence shown here is derived from an EMBL/GenBank/DDBJ whole genome shotgun (WGS) entry which is preliminary data.</text>
</comment>
<dbReference type="RefSeq" id="WP_023395538.1">
    <property type="nucleotide sequence ID" value="NZ_ASGZ01000060.1"/>
</dbReference>
<dbReference type="OrthoDB" id="141573at2157"/>
<dbReference type="AlphaFoldDB" id="V4HHM1"/>
<dbReference type="Pfam" id="PF02028">
    <property type="entry name" value="BCCT"/>
    <property type="match status" value="1"/>
</dbReference>
<gene>
    <name evidence="9" type="ORF">K933_14823</name>
</gene>
<evidence type="ECO:0000256" key="8">
    <source>
        <dbReference type="SAM" id="Phobius"/>
    </source>
</evidence>
<evidence type="ECO:0000256" key="3">
    <source>
        <dbReference type="ARBA" id="ARBA00022475"/>
    </source>
</evidence>
<sequence length="598" mass="64512">MSERDDPAGDVQSDLFHPDIDREPGDTNVRRFGFDVHPVVFPAALALVGLFVVLTVFFGHVASLAADLGSLVGVTTGWGPTTAADAYGAVRAFFETNFGWFYLLAVNVFILALAFFAVSKYGEVRLGGVEAEKEFGDRSWMAMLFSAGMGIGLMFYSVSEPLYYFSDVPGFFGAEAGTGEAGVAAMTQTFFHWGFHPWAIYGLVGLSLAFFSFNRGLPLTFRSVFWPLLGERIYGWPGHLIDLVSVFATLFGLATSLGLGVAQINTGLSYVLGDVLGLVAVPTGMLPRIALIAIITGVATLSVAAGLDGGIERLSRLNLYLMTALLGFLLLVGPTVFVLRTWVQGLGVYLGEFLTLSFFTGALGDGRATVSAWTVFYWAWWIAWSPFVGMFVARISRGRTVREFVVGVLVLPSLFSTLWLAVFGGSALSNSLMGDGAVLATYQEVGQTVAMFALLEQFPFGAVSGLLAVTLVVTFFVTSSDSGSLVVDHLTSGGKERVPRRQRVFWAVTEGGVAAVLLYSGGSASLNALQTAAIATGFPFAVVLVVMCYTLYLGLDEEYELLQSEEFADRMQDLTERDIDIDRSRTEVVTDVRENPDD</sequence>
<keyword evidence="4 8" id="KW-0812">Transmembrane</keyword>
<dbReference type="EMBL" id="ASGZ01000060">
    <property type="protein sequence ID" value="ESP87369.1"/>
    <property type="molecule type" value="Genomic_DNA"/>
</dbReference>
<evidence type="ECO:0000256" key="2">
    <source>
        <dbReference type="ARBA" id="ARBA00022448"/>
    </source>
</evidence>
<feature type="transmembrane region" description="Helical" evidence="8">
    <location>
        <begin position="233"/>
        <end position="254"/>
    </location>
</feature>
<feature type="transmembrane region" description="Helical" evidence="8">
    <location>
        <begin position="458"/>
        <end position="477"/>
    </location>
</feature>
<dbReference type="NCBIfam" id="TIGR00842">
    <property type="entry name" value="bcct"/>
    <property type="match status" value="1"/>
</dbReference>
<dbReference type="PANTHER" id="PTHR30047:SF7">
    <property type="entry name" value="HIGH-AFFINITY CHOLINE TRANSPORT PROTEIN"/>
    <property type="match status" value="1"/>
</dbReference>
<accession>V4HHM1</accession>
<feature type="transmembrane region" description="Helical" evidence="8">
    <location>
        <begin position="288"/>
        <end position="307"/>
    </location>
</feature>
<evidence type="ECO:0000313" key="9">
    <source>
        <dbReference type="EMBL" id="ESP87369.1"/>
    </source>
</evidence>
<feature type="transmembrane region" description="Helical" evidence="8">
    <location>
        <begin position="139"/>
        <end position="158"/>
    </location>
</feature>
<feature type="transmembrane region" description="Helical" evidence="8">
    <location>
        <begin position="39"/>
        <end position="62"/>
    </location>
</feature>
<keyword evidence="5 8" id="KW-1133">Transmembrane helix</keyword>
<feature type="transmembrane region" description="Helical" evidence="8">
    <location>
        <begin position="404"/>
        <end position="423"/>
    </location>
</feature>
<keyword evidence="3" id="KW-1003">Cell membrane</keyword>
<comment type="subcellular location">
    <subcellularLocation>
        <location evidence="1">Cell membrane</location>
        <topology evidence="1">Multi-pass membrane protein</topology>
    </subcellularLocation>
</comment>
<feature type="transmembrane region" description="Helical" evidence="8">
    <location>
        <begin position="319"/>
        <end position="339"/>
    </location>
</feature>
<feature type="transmembrane region" description="Helical" evidence="8">
    <location>
        <begin position="195"/>
        <end position="213"/>
    </location>
</feature>
<evidence type="ECO:0000256" key="5">
    <source>
        <dbReference type="ARBA" id="ARBA00022989"/>
    </source>
</evidence>
<feature type="transmembrane region" description="Helical" evidence="8">
    <location>
        <begin position="370"/>
        <end position="392"/>
    </location>
</feature>
<dbReference type="PANTHER" id="PTHR30047">
    <property type="entry name" value="HIGH-AFFINITY CHOLINE TRANSPORT PROTEIN-RELATED"/>
    <property type="match status" value="1"/>
</dbReference>
<dbReference type="InterPro" id="IPR000060">
    <property type="entry name" value="BCCT_transptr"/>
</dbReference>